<sequence length="537" mass="60379">MGKIGRGSWLSAVKRAFRSPTKDQNEKRSSKRREDHELEEEEKVERGKRRWIFRKGSSHETVIHHCEARTTNTTTAANNAPATPATAAATHSEATDAKQRHALAVAMATTAAAQAAVATAQAAVEVVRLSRPSLFLKKHFAAIAIQTAFRGYLARRALRALKGLVKLQALVRGHNVRKRAKTTLQCMQALVRVQTRVREQRRRLSYEGSSNSISSPNSNSLWGSQLADIMSMPRDENSISDDCVHWNERHAQALEEIQSMLRDTKEVSLKRENALAYAFSHQMWRPGCKEAYASEGEVEEKPGWLDRWRTRKELWESSRGRASYDHRSDPVKIVEMDTCRPYSYSNSKAHNYSHQFQYQQQRPSSYSVASPLHRTHNNYSVQSPATPSPSKPRTVHVHSASPRCLREDRNLQSHGVNGANAPSTPNYMAATESAKARIRSQSAPRQRPSTPEREKTSSSAKKRLAFPIPAESINCNGDGGNYISSYNLRSPSYDSYKVNHRAYHGEQIRSNISSCCTDSIGDEVCPPSTNDLSRWLR</sequence>
<evidence type="ECO:0000313" key="6">
    <source>
        <dbReference type="EMBL" id="KAJ4835896.1"/>
    </source>
</evidence>
<evidence type="ECO:0000313" key="7">
    <source>
        <dbReference type="Proteomes" id="UP001141552"/>
    </source>
</evidence>
<comment type="caution">
    <text evidence="6">The sequence shown here is derived from an EMBL/GenBank/DDBJ whole genome shotgun (WGS) entry which is preliminary data.</text>
</comment>
<keyword evidence="1" id="KW-0112">Calmodulin-binding</keyword>
<feature type="compositionally biased region" description="Polar residues" evidence="4">
    <location>
        <begin position="439"/>
        <end position="449"/>
    </location>
</feature>
<dbReference type="PROSITE" id="PS50096">
    <property type="entry name" value="IQ"/>
    <property type="match status" value="2"/>
</dbReference>
<dbReference type="GO" id="GO:0005516">
    <property type="term" value="F:calmodulin binding"/>
    <property type="evidence" value="ECO:0007669"/>
    <property type="project" value="UniProtKB-KW"/>
</dbReference>
<keyword evidence="7" id="KW-1185">Reference proteome</keyword>
<evidence type="ECO:0000256" key="1">
    <source>
        <dbReference type="ARBA" id="ARBA00022860"/>
    </source>
</evidence>
<reference evidence="6" key="1">
    <citation type="submission" date="2022-02" db="EMBL/GenBank/DDBJ databases">
        <authorList>
            <person name="Henning P.M."/>
            <person name="McCubbin A.G."/>
            <person name="Shore J.S."/>
        </authorList>
    </citation>
    <scope>NUCLEOTIDE SEQUENCE</scope>
    <source>
        <strain evidence="6">F60SS</strain>
        <tissue evidence="6">Leaves</tissue>
    </source>
</reference>
<evidence type="ECO:0000256" key="4">
    <source>
        <dbReference type="SAM" id="MobiDB-lite"/>
    </source>
</evidence>
<protein>
    <recommendedName>
        <fullName evidence="5">DUF4005 domain-containing protein</fullName>
    </recommendedName>
</protein>
<feature type="region of interest" description="Disordered" evidence="4">
    <location>
        <begin position="413"/>
        <end position="461"/>
    </location>
</feature>
<comment type="similarity">
    <text evidence="2">Belongs to the IQD family.</text>
</comment>
<evidence type="ECO:0000256" key="2">
    <source>
        <dbReference type="ARBA" id="ARBA00024341"/>
    </source>
</evidence>
<evidence type="ECO:0000256" key="3">
    <source>
        <dbReference type="ARBA" id="ARBA00024378"/>
    </source>
</evidence>
<dbReference type="SMART" id="SM00015">
    <property type="entry name" value="IQ"/>
    <property type="match status" value="2"/>
</dbReference>
<gene>
    <name evidence="6" type="ORF">Tsubulata_006155</name>
</gene>
<name>A0A9Q0FT15_9ROSI</name>
<accession>A0A9Q0FT15</accession>
<dbReference type="Gene3D" id="1.20.5.190">
    <property type="match status" value="1"/>
</dbReference>
<comment type="subunit">
    <text evidence="3">Binds to multiple calmodulin (CaM) in the presence of Ca(2+) and CaM-like proteins.</text>
</comment>
<dbReference type="EMBL" id="JAKUCV010004272">
    <property type="protein sequence ID" value="KAJ4835896.1"/>
    <property type="molecule type" value="Genomic_DNA"/>
</dbReference>
<feature type="region of interest" description="Disordered" evidence="4">
    <location>
        <begin position="1"/>
        <end position="46"/>
    </location>
</feature>
<dbReference type="Proteomes" id="UP001141552">
    <property type="component" value="Unassembled WGS sequence"/>
</dbReference>
<feature type="domain" description="DUF4005" evidence="5">
    <location>
        <begin position="401"/>
        <end position="479"/>
    </location>
</feature>
<dbReference type="Pfam" id="PF13178">
    <property type="entry name" value="DUF4005"/>
    <property type="match status" value="1"/>
</dbReference>
<organism evidence="6 7">
    <name type="scientific">Turnera subulata</name>
    <dbReference type="NCBI Taxonomy" id="218843"/>
    <lineage>
        <taxon>Eukaryota</taxon>
        <taxon>Viridiplantae</taxon>
        <taxon>Streptophyta</taxon>
        <taxon>Embryophyta</taxon>
        <taxon>Tracheophyta</taxon>
        <taxon>Spermatophyta</taxon>
        <taxon>Magnoliopsida</taxon>
        <taxon>eudicotyledons</taxon>
        <taxon>Gunneridae</taxon>
        <taxon>Pentapetalae</taxon>
        <taxon>rosids</taxon>
        <taxon>fabids</taxon>
        <taxon>Malpighiales</taxon>
        <taxon>Passifloraceae</taxon>
        <taxon>Turnera</taxon>
    </lineage>
</organism>
<proteinExistence type="inferred from homology"/>
<dbReference type="InterPro" id="IPR000048">
    <property type="entry name" value="IQ_motif_EF-hand-BS"/>
</dbReference>
<reference evidence="6" key="2">
    <citation type="journal article" date="2023" name="Plants (Basel)">
        <title>Annotation of the Turnera subulata (Passifloraceae) Draft Genome Reveals the S-Locus Evolved after the Divergence of Turneroideae from Passifloroideae in a Stepwise Manner.</title>
        <authorList>
            <person name="Henning P.M."/>
            <person name="Roalson E.H."/>
            <person name="Mir W."/>
            <person name="McCubbin A.G."/>
            <person name="Shore J.S."/>
        </authorList>
    </citation>
    <scope>NUCLEOTIDE SEQUENCE</scope>
    <source>
        <strain evidence="6">F60SS</strain>
    </source>
</reference>
<feature type="region of interest" description="Disordered" evidence="4">
    <location>
        <begin position="376"/>
        <end position="401"/>
    </location>
</feature>
<dbReference type="PANTHER" id="PTHR32295:SF121">
    <property type="entry name" value="DUF4005 DOMAIN-CONTAINING PROTEIN"/>
    <property type="match status" value="1"/>
</dbReference>
<dbReference type="CDD" id="cd23767">
    <property type="entry name" value="IQCD"/>
    <property type="match status" value="1"/>
</dbReference>
<dbReference type="OrthoDB" id="776767at2759"/>
<dbReference type="AlphaFoldDB" id="A0A9Q0FT15"/>
<feature type="compositionally biased region" description="Basic and acidic residues" evidence="4">
    <location>
        <begin position="20"/>
        <end position="36"/>
    </location>
</feature>
<evidence type="ECO:0000259" key="5">
    <source>
        <dbReference type="Pfam" id="PF13178"/>
    </source>
</evidence>
<dbReference type="Pfam" id="PF00612">
    <property type="entry name" value="IQ"/>
    <property type="match status" value="2"/>
</dbReference>
<feature type="compositionally biased region" description="Polar residues" evidence="4">
    <location>
        <begin position="413"/>
        <end position="426"/>
    </location>
</feature>
<dbReference type="PANTHER" id="PTHR32295">
    <property type="entry name" value="IQ-DOMAIN 5-RELATED"/>
    <property type="match status" value="1"/>
</dbReference>
<dbReference type="InterPro" id="IPR025064">
    <property type="entry name" value="DUF4005"/>
</dbReference>